<feature type="compositionally biased region" description="Pro residues" evidence="1">
    <location>
        <begin position="91"/>
        <end position="100"/>
    </location>
</feature>
<evidence type="ECO:0000259" key="2">
    <source>
        <dbReference type="PROSITE" id="PS50020"/>
    </source>
</evidence>
<comment type="caution">
    <text evidence="3">The sequence shown here is derived from an EMBL/GenBank/DDBJ whole genome shotgun (WGS) entry which is preliminary data.</text>
</comment>
<dbReference type="Gene3D" id="2.20.70.10">
    <property type="match status" value="2"/>
</dbReference>
<reference evidence="3 4" key="1">
    <citation type="journal article" date="2024" name="Science">
        <title>Giant polyketide synthase enzymes in the biosynthesis of giant marine polyether toxins.</title>
        <authorList>
            <person name="Fallon T.R."/>
            <person name="Shende V.V."/>
            <person name="Wierzbicki I.H."/>
            <person name="Pendleton A.L."/>
            <person name="Watervoot N.F."/>
            <person name="Auber R.P."/>
            <person name="Gonzalez D.J."/>
            <person name="Wisecaver J.H."/>
            <person name="Moore B.S."/>
        </authorList>
    </citation>
    <scope>NUCLEOTIDE SEQUENCE [LARGE SCALE GENOMIC DNA]</scope>
    <source>
        <strain evidence="3 4">12B1</strain>
    </source>
</reference>
<evidence type="ECO:0000313" key="3">
    <source>
        <dbReference type="EMBL" id="KAL1521633.1"/>
    </source>
</evidence>
<gene>
    <name evidence="3" type="ORF">AB1Y20_021291</name>
</gene>
<feature type="compositionally biased region" description="Low complexity" evidence="1">
    <location>
        <begin position="101"/>
        <end position="110"/>
    </location>
</feature>
<dbReference type="EMBL" id="JBGBPQ010000007">
    <property type="protein sequence ID" value="KAL1521633.1"/>
    <property type="molecule type" value="Genomic_DNA"/>
</dbReference>
<dbReference type="Proteomes" id="UP001515480">
    <property type="component" value="Unassembled WGS sequence"/>
</dbReference>
<dbReference type="AlphaFoldDB" id="A0AB34JKZ5"/>
<dbReference type="PROSITE" id="PS50020">
    <property type="entry name" value="WW_DOMAIN_2"/>
    <property type="match status" value="1"/>
</dbReference>
<organism evidence="3 4">
    <name type="scientific">Prymnesium parvum</name>
    <name type="common">Toxic golden alga</name>
    <dbReference type="NCBI Taxonomy" id="97485"/>
    <lineage>
        <taxon>Eukaryota</taxon>
        <taxon>Haptista</taxon>
        <taxon>Haptophyta</taxon>
        <taxon>Prymnesiophyceae</taxon>
        <taxon>Prymnesiales</taxon>
        <taxon>Prymnesiaceae</taxon>
        <taxon>Prymnesium</taxon>
    </lineage>
</organism>
<feature type="compositionally biased region" description="Polar residues" evidence="1">
    <location>
        <begin position="119"/>
        <end position="129"/>
    </location>
</feature>
<accession>A0AB34JKZ5</accession>
<dbReference type="Pfam" id="PF00397">
    <property type="entry name" value="WW"/>
    <property type="match status" value="1"/>
</dbReference>
<keyword evidence="4" id="KW-1185">Reference proteome</keyword>
<feature type="region of interest" description="Disordered" evidence="1">
    <location>
        <begin position="72"/>
        <end position="147"/>
    </location>
</feature>
<protein>
    <recommendedName>
        <fullName evidence="2">WW domain-containing protein</fullName>
    </recommendedName>
</protein>
<sequence>MAPGIVKALLDPLPEHWFRFYDEHGTEYYYNRVTTVTTYTRPSPLPVGWHEHRDRSTGVLYYWNEWTREVRPYPSEAPSSEKGAQIQVYTPTPPSQPPPWQSSRSSSTSTFGLDRKSRQSQASYASNARDSAARKSIQLGQVATGDL</sequence>
<dbReference type="PROSITE" id="PS01159">
    <property type="entry name" value="WW_DOMAIN_1"/>
    <property type="match status" value="1"/>
</dbReference>
<dbReference type="SMART" id="SM00456">
    <property type="entry name" value="WW"/>
    <property type="match status" value="2"/>
</dbReference>
<dbReference type="InterPro" id="IPR036020">
    <property type="entry name" value="WW_dom_sf"/>
</dbReference>
<proteinExistence type="predicted"/>
<evidence type="ECO:0000313" key="4">
    <source>
        <dbReference type="Proteomes" id="UP001515480"/>
    </source>
</evidence>
<dbReference type="SUPFAM" id="SSF51045">
    <property type="entry name" value="WW domain"/>
    <property type="match status" value="2"/>
</dbReference>
<feature type="domain" description="WW" evidence="2">
    <location>
        <begin position="11"/>
        <end position="44"/>
    </location>
</feature>
<evidence type="ECO:0000256" key="1">
    <source>
        <dbReference type="SAM" id="MobiDB-lite"/>
    </source>
</evidence>
<name>A0AB34JKZ5_PRYPA</name>
<dbReference type="InterPro" id="IPR001202">
    <property type="entry name" value="WW_dom"/>
</dbReference>